<dbReference type="GO" id="GO:0005829">
    <property type="term" value="C:cytosol"/>
    <property type="evidence" value="ECO:0007669"/>
    <property type="project" value="TreeGrafter"/>
</dbReference>
<reference evidence="7 8" key="1">
    <citation type="journal article" date="2010" name="PLoS ONE">
        <title>The glycobiome of the rumen bacterium Butyrivibrio proteoclasticus B316(T) highlights adaptation to a polysaccharide-rich environment.</title>
        <authorList>
            <person name="Kelly W.J."/>
            <person name="Leahy S.C."/>
            <person name="Altermann E."/>
            <person name="Yeoman C.J."/>
            <person name="Dunne J.C."/>
            <person name="Kong Z."/>
            <person name="Pacheco D.M."/>
            <person name="Li D."/>
            <person name="Noel S.J."/>
            <person name="Moon C.D."/>
            <person name="Cookson A.L."/>
            <person name="Attwood G.T."/>
        </authorList>
    </citation>
    <scope>NUCLEOTIDE SEQUENCE [LARGE SCALE GENOMIC DNA]</scope>
    <source>
        <strain evidence="8">ATCC 51982 / DSM 14932 / B316</strain>
    </source>
</reference>
<dbReference type="GO" id="GO:0004314">
    <property type="term" value="F:[acyl-carrier-protein] S-malonyltransferase activity"/>
    <property type="evidence" value="ECO:0007669"/>
    <property type="project" value="UniProtKB-EC"/>
</dbReference>
<name>E0S2N7_BUTPB</name>
<evidence type="ECO:0000256" key="2">
    <source>
        <dbReference type="ARBA" id="ARBA00023315"/>
    </source>
</evidence>
<dbReference type="GO" id="GO:0006633">
    <property type="term" value="P:fatty acid biosynthetic process"/>
    <property type="evidence" value="ECO:0007669"/>
    <property type="project" value="TreeGrafter"/>
</dbReference>
<dbReference type="InterPro" id="IPR014043">
    <property type="entry name" value="Acyl_transferase_dom"/>
</dbReference>
<dbReference type="RefSeq" id="WP_013280658.1">
    <property type="nucleotide sequence ID" value="NC_014387.1"/>
</dbReference>
<dbReference type="InterPro" id="IPR050858">
    <property type="entry name" value="Mal-CoA-ACP_Trans/PKS_FabD"/>
</dbReference>
<dbReference type="InterPro" id="IPR016035">
    <property type="entry name" value="Acyl_Trfase/lysoPLipase"/>
</dbReference>
<dbReference type="EC" id="2.3.1.39" evidence="4"/>
<dbReference type="PANTHER" id="PTHR42681">
    <property type="entry name" value="MALONYL-COA-ACYL CARRIER PROTEIN TRANSACYLASE, MITOCHONDRIAL"/>
    <property type="match status" value="1"/>
</dbReference>
<dbReference type="InterPro" id="IPR016036">
    <property type="entry name" value="Malonyl_transacylase_ACP-bd"/>
</dbReference>
<evidence type="ECO:0000256" key="5">
    <source>
        <dbReference type="PIRSR" id="PIRSR000446-1"/>
    </source>
</evidence>
<dbReference type="SUPFAM" id="SSF52151">
    <property type="entry name" value="FabD/lysophospholipase-like"/>
    <property type="match status" value="1"/>
</dbReference>
<sequence length="321" mass="35001">MGKIAFLFSGQGSQYPGMAKDLYENVKEVHDFFGVAEAIRPGTIIQMLKGTDEELKKTENTQPCLFLADIAGALALESAGIYPDAVAGFSLGEVVGLAVSGALTKSEAFKLVCKRAGFMQKASEEVKGSMIAVIGMDKEELISQCRKSKVYPVNFNCPGQIVVSGEEGNMDKFKEKLKKSEVRFIELSVGGSFHTPYMKEAAESLKEELKASGNYKLTATDKPLYANKTASPYPKETDEMIDILSDQIQSSVRWEDTLINMAESGVDTFIECGPGRTLSGFVKRTVKGAKIYNISDLSSLEKITSELGTNEELQAKEQTYA</sequence>
<dbReference type="InterPro" id="IPR024925">
    <property type="entry name" value="Malonyl_CoA-ACP_transAc"/>
</dbReference>
<dbReference type="Gene3D" id="3.40.366.10">
    <property type="entry name" value="Malonyl-Coenzyme A Acyl Carrier Protein, domain 2"/>
    <property type="match status" value="1"/>
</dbReference>
<comment type="catalytic activity">
    <reaction evidence="3 4">
        <text>holo-[ACP] + malonyl-CoA = malonyl-[ACP] + CoA</text>
        <dbReference type="Rhea" id="RHEA:41792"/>
        <dbReference type="Rhea" id="RHEA-COMP:9623"/>
        <dbReference type="Rhea" id="RHEA-COMP:9685"/>
        <dbReference type="ChEBI" id="CHEBI:57287"/>
        <dbReference type="ChEBI" id="CHEBI:57384"/>
        <dbReference type="ChEBI" id="CHEBI:64479"/>
        <dbReference type="ChEBI" id="CHEBI:78449"/>
        <dbReference type="EC" id="2.3.1.39"/>
    </reaction>
</comment>
<comment type="similarity">
    <text evidence="4">Belongs to the fabD family.</text>
</comment>
<evidence type="ECO:0000256" key="4">
    <source>
        <dbReference type="PIRNR" id="PIRNR000446"/>
    </source>
</evidence>
<dbReference type="SMART" id="SM00827">
    <property type="entry name" value="PKS_AT"/>
    <property type="match status" value="1"/>
</dbReference>
<evidence type="ECO:0000313" key="7">
    <source>
        <dbReference type="EMBL" id="ADL34004.1"/>
    </source>
</evidence>
<dbReference type="Proteomes" id="UP000001299">
    <property type="component" value="Chromosome 1"/>
</dbReference>
<dbReference type="AlphaFoldDB" id="E0S2N7"/>
<keyword evidence="8" id="KW-1185">Reference proteome</keyword>
<dbReference type="SUPFAM" id="SSF55048">
    <property type="entry name" value="Probable ACP-binding domain of malonyl-CoA ACP transacylase"/>
    <property type="match status" value="1"/>
</dbReference>
<feature type="domain" description="Malonyl-CoA:ACP transacylase (MAT)" evidence="6">
    <location>
        <begin position="7"/>
        <end position="303"/>
    </location>
</feature>
<dbReference type="eggNOG" id="COG0331">
    <property type="taxonomic scope" value="Bacteria"/>
</dbReference>
<evidence type="ECO:0000313" key="8">
    <source>
        <dbReference type="Proteomes" id="UP000001299"/>
    </source>
</evidence>
<accession>E0S2N7</accession>
<dbReference type="KEGG" id="bpb:bpr_I1266"/>
<keyword evidence="1 4" id="KW-0808">Transferase</keyword>
<dbReference type="InterPro" id="IPR001227">
    <property type="entry name" value="Ac_transferase_dom_sf"/>
</dbReference>
<organism evidence="7 8">
    <name type="scientific">Butyrivibrio proteoclasticus (strain ATCC 51982 / DSM 14932 / B316)</name>
    <name type="common">Clostridium proteoclasticum</name>
    <dbReference type="NCBI Taxonomy" id="515622"/>
    <lineage>
        <taxon>Bacteria</taxon>
        <taxon>Bacillati</taxon>
        <taxon>Bacillota</taxon>
        <taxon>Clostridia</taxon>
        <taxon>Lachnospirales</taxon>
        <taxon>Lachnospiraceae</taxon>
        <taxon>Butyrivibrio</taxon>
    </lineage>
</organism>
<dbReference type="Pfam" id="PF00698">
    <property type="entry name" value="Acyl_transf_1"/>
    <property type="match status" value="1"/>
</dbReference>
<keyword evidence="2 4" id="KW-0012">Acyltransferase</keyword>
<evidence type="ECO:0000256" key="3">
    <source>
        <dbReference type="ARBA" id="ARBA00048462"/>
    </source>
</evidence>
<dbReference type="EMBL" id="CP001810">
    <property type="protein sequence ID" value="ADL34004.1"/>
    <property type="molecule type" value="Genomic_DNA"/>
</dbReference>
<dbReference type="PANTHER" id="PTHR42681:SF1">
    <property type="entry name" value="MALONYL-COA-ACYL CARRIER PROTEIN TRANSACYLASE, MITOCHONDRIAL"/>
    <property type="match status" value="1"/>
</dbReference>
<feature type="active site" evidence="5">
    <location>
        <position position="90"/>
    </location>
</feature>
<protein>
    <recommendedName>
        <fullName evidence="4">Malonyl CoA-acyl carrier protein transacylase</fullName>
        <ecNumber evidence="4">2.3.1.39</ecNumber>
    </recommendedName>
</protein>
<gene>
    <name evidence="7" type="primary">fabD</name>
    <name evidence="7" type="ordered locus">bpr_I1266</name>
</gene>
<dbReference type="PIRSF" id="PIRSF000446">
    <property type="entry name" value="Mct"/>
    <property type="match status" value="1"/>
</dbReference>
<proteinExistence type="inferred from homology"/>
<evidence type="ECO:0000256" key="1">
    <source>
        <dbReference type="ARBA" id="ARBA00022679"/>
    </source>
</evidence>
<dbReference type="STRING" id="515622.bpr_I1266"/>
<dbReference type="Gene3D" id="3.30.70.250">
    <property type="entry name" value="Malonyl-CoA ACP transacylase, ACP-binding"/>
    <property type="match status" value="1"/>
</dbReference>
<evidence type="ECO:0000259" key="6">
    <source>
        <dbReference type="SMART" id="SM00827"/>
    </source>
</evidence>
<feature type="active site" evidence="5">
    <location>
        <position position="194"/>
    </location>
</feature>
<dbReference type="HOGENOM" id="CLU_030558_1_1_9"/>